<dbReference type="STRING" id="1198245.SAMN05444858_104132"/>
<accession>A0A1N6VIM4</accession>
<dbReference type="EMBL" id="FTNF01000004">
    <property type="protein sequence ID" value="SIQ77639.1"/>
    <property type="molecule type" value="Genomic_DNA"/>
</dbReference>
<dbReference type="SUPFAM" id="SSF51905">
    <property type="entry name" value="FAD/NAD(P)-binding domain"/>
    <property type="match status" value="1"/>
</dbReference>
<evidence type="ECO:0000313" key="2">
    <source>
        <dbReference type="Proteomes" id="UP000186004"/>
    </source>
</evidence>
<dbReference type="InterPro" id="IPR036188">
    <property type="entry name" value="FAD/NAD-bd_sf"/>
</dbReference>
<reference evidence="1 2" key="1">
    <citation type="submission" date="2017-01" db="EMBL/GenBank/DDBJ databases">
        <authorList>
            <person name="Mah S.A."/>
            <person name="Swanson W.J."/>
            <person name="Moy G.W."/>
            <person name="Vacquier V.D."/>
        </authorList>
    </citation>
    <scope>NUCLEOTIDE SEQUENCE [LARGE SCALE GENOMIC DNA]</scope>
    <source>
        <strain evidence="1 2">DSM 45758</strain>
    </source>
</reference>
<dbReference type="Gene3D" id="3.50.50.60">
    <property type="entry name" value="FAD/NAD(P)-binding domain"/>
    <property type="match status" value="1"/>
</dbReference>
<proteinExistence type="predicted"/>
<gene>
    <name evidence="1" type="ORF">SAMN05444858_104132</name>
</gene>
<dbReference type="Proteomes" id="UP000186004">
    <property type="component" value="Unassembled WGS sequence"/>
</dbReference>
<sequence>MRAQHDRRTAWHYPAEVTPGQREVWQRGRIIGGSSSINGMVYGRGDRLEEIIASGEELGWRRVDDLNAGDDDRIAYAAYSGYGSSTRRCCRCWSPATSTPR</sequence>
<evidence type="ECO:0000313" key="1">
    <source>
        <dbReference type="EMBL" id="SIQ77639.1"/>
    </source>
</evidence>
<protein>
    <submittedName>
        <fullName evidence="1">GMC oxidoreductase</fullName>
    </submittedName>
</protein>
<name>A0A1N6VIM4_9ACTN</name>
<dbReference type="AlphaFoldDB" id="A0A1N6VIM4"/>
<keyword evidence="2" id="KW-1185">Reference proteome</keyword>
<organism evidence="1 2">
    <name type="scientific">Micromonospora avicenniae</name>
    <dbReference type="NCBI Taxonomy" id="1198245"/>
    <lineage>
        <taxon>Bacteria</taxon>
        <taxon>Bacillati</taxon>
        <taxon>Actinomycetota</taxon>
        <taxon>Actinomycetes</taxon>
        <taxon>Micromonosporales</taxon>
        <taxon>Micromonosporaceae</taxon>
        <taxon>Micromonospora</taxon>
    </lineage>
</organism>